<dbReference type="EMBL" id="CP042243">
    <property type="protein sequence ID" value="QEK12680.1"/>
    <property type="molecule type" value="Genomic_DNA"/>
</dbReference>
<dbReference type="AlphaFoldDB" id="A0A5C0SEU3"/>
<keyword evidence="1" id="KW-0812">Transmembrane</keyword>
<evidence type="ECO:0008006" key="4">
    <source>
        <dbReference type="Google" id="ProtNLM"/>
    </source>
</evidence>
<keyword evidence="1" id="KW-0472">Membrane</keyword>
<evidence type="ECO:0000313" key="2">
    <source>
        <dbReference type="EMBL" id="QEK12680.1"/>
    </source>
</evidence>
<reference evidence="2 3" key="1">
    <citation type="submission" date="2019-07" db="EMBL/GenBank/DDBJ databases">
        <title>Complete genome of Crassaminicella thermophila SY095.</title>
        <authorList>
            <person name="Li X."/>
        </authorList>
    </citation>
    <scope>NUCLEOTIDE SEQUENCE [LARGE SCALE GENOMIC DNA]</scope>
    <source>
        <strain evidence="2 3">SY095</strain>
    </source>
</reference>
<name>A0A5C0SEU3_CRATE</name>
<dbReference type="RefSeq" id="WP_148809831.1">
    <property type="nucleotide sequence ID" value="NZ_CP042243.1"/>
</dbReference>
<dbReference type="KEGG" id="crs:FQB35_10255"/>
<proteinExistence type="predicted"/>
<dbReference type="OrthoDB" id="1900207at2"/>
<evidence type="ECO:0000313" key="3">
    <source>
        <dbReference type="Proteomes" id="UP000324646"/>
    </source>
</evidence>
<keyword evidence="3" id="KW-1185">Reference proteome</keyword>
<accession>A0A5C0SEU3</accession>
<feature type="transmembrane region" description="Helical" evidence="1">
    <location>
        <begin position="7"/>
        <end position="25"/>
    </location>
</feature>
<keyword evidence="1" id="KW-1133">Transmembrane helix</keyword>
<gene>
    <name evidence="2" type="ORF">FQB35_10255</name>
</gene>
<feature type="transmembrane region" description="Helical" evidence="1">
    <location>
        <begin position="194"/>
        <end position="214"/>
    </location>
</feature>
<protein>
    <recommendedName>
        <fullName evidence="4">DUF4350 domain-containing protein</fullName>
    </recommendedName>
</protein>
<dbReference type="Proteomes" id="UP000324646">
    <property type="component" value="Chromosome"/>
</dbReference>
<sequence>MKKRNIIGIFILIILLIFMNNYFHIIDRSVGKANRNNEILPLNTSYEGISIFYDTLKKIGYAVKVDAENFIEKGESGIYVITENKSLNRFDLKDAESWIKGGGNLIYLTDRYDKYVYPDLLEKYKDSAYLYSLGKGRLLIGDIRLITNETLLKDKEGAYFILKCLDSLEGEICFNEYYRFSHGQNPSLYKNLSFPVKIILLQFLLFTIGCIVYLGKRFGKAKRIVDEIERDENEYLYASANLYEKSGCVDIIYKAFYEELQREIKKIYKGLRNADEWICLWEKDNLPYKEEAIQIFRYGKEIKDENRKDTFRMIKKMDKLIQMLVRRREEGWKRFKQKRL</sequence>
<evidence type="ECO:0000256" key="1">
    <source>
        <dbReference type="SAM" id="Phobius"/>
    </source>
</evidence>
<organism evidence="2 3">
    <name type="scientific">Crassaminicella thermophila</name>
    <dbReference type="NCBI Taxonomy" id="2599308"/>
    <lineage>
        <taxon>Bacteria</taxon>
        <taxon>Bacillati</taxon>
        <taxon>Bacillota</taxon>
        <taxon>Clostridia</taxon>
        <taxon>Eubacteriales</taxon>
        <taxon>Clostridiaceae</taxon>
        <taxon>Crassaminicella</taxon>
    </lineage>
</organism>